<comment type="similarity">
    <text evidence="5">Belongs to the CAF1 family.</text>
</comment>
<evidence type="ECO:0000256" key="4">
    <source>
        <dbReference type="ARBA" id="ARBA00004496"/>
    </source>
</evidence>
<comment type="cofactor">
    <cofactor evidence="2">
        <name>a divalent metal cation</name>
        <dbReference type="ChEBI" id="CHEBI:60240"/>
    </cofactor>
</comment>
<evidence type="ECO:0000256" key="2">
    <source>
        <dbReference type="ARBA" id="ARBA00001968"/>
    </source>
</evidence>
<keyword evidence="11" id="KW-0378">Hydrolase</keyword>
<organism evidence="18 19">
    <name type="scientific">Digitaria exilis</name>
    <dbReference type="NCBI Taxonomy" id="1010633"/>
    <lineage>
        <taxon>Eukaryota</taxon>
        <taxon>Viridiplantae</taxon>
        <taxon>Streptophyta</taxon>
        <taxon>Embryophyta</taxon>
        <taxon>Tracheophyta</taxon>
        <taxon>Spermatophyta</taxon>
        <taxon>Magnoliopsida</taxon>
        <taxon>Liliopsida</taxon>
        <taxon>Poales</taxon>
        <taxon>Poaceae</taxon>
        <taxon>PACMAD clade</taxon>
        <taxon>Panicoideae</taxon>
        <taxon>Panicodae</taxon>
        <taxon>Paniceae</taxon>
        <taxon>Anthephorinae</taxon>
        <taxon>Digitaria</taxon>
    </lineage>
</organism>
<keyword evidence="12" id="KW-0269">Exonuclease</keyword>
<dbReference type="AlphaFoldDB" id="A0A835KYD6"/>
<sequence>MSPPPPRAESSAGGCGTLDGSYEAVRASVESVRSAQLGLALANCDGDLALGRVWWFHLSDQLGAEREWFLAALGVEPGPAPRRADPRGLAWPNGVLVTRDGAEDVAYMVRHLRDEALPPAREEFLRMCNAAFPALYDLKVMAEWATLNEDTATCIETWKSRCILYAFRFLREH</sequence>
<evidence type="ECO:0000256" key="17">
    <source>
        <dbReference type="ARBA" id="ARBA00025148"/>
    </source>
</evidence>
<dbReference type="GO" id="GO:0003723">
    <property type="term" value="F:RNA binding"/>
    <property type="evidence" value="ECO:0007669"/>
    <property type="project" value="UniProtKB-KW"/>
</dbReference>
<accession>A0A835KYD6</accession>
<protein>
    <recommendedName>
        <fullName evidence="7">poly(A)-specific ribonuclease</fullName>
        <ecNumber evidence="7">3.1.13.4</ecNumber>
    </recommendedName>
</protein>
<dbReference type="Gene3D" id="3.30.420.10">
    <property type="entry name" value="Ribonuclease H-like superfamily/Ribonuclease H"/>
    <property type="match status" value="1"/>
</dbReference>
<dbReference type="InterPro" id="IPR039637">
    <property type="entry name" value="CNOT7/CNOT8/Pop2"/>
</dbReference>
<evidence type="ECO:0000256" key="3">
    <source>
        <dbReference type="ARBA" id="ARBA00004123"/>
    </source>
</evidence>
<dbReference type="Pfam" id="PF04857">
    <property type="entry name" value="CAF1"/>
    <property type="match status" value="1"/>
</dbReference>
<dbReference type="InterPro" id="IPR036397">
    <property type="entry name" value="RNaseH_sf"/>
</dbReference>
<keyword evidence="9" id="KW-0540">Nuclease</keyword>
<comment type="catalytic activity">
    <reaction evidence="1">
        <text>Exonucleolytic cleavage of poly(A) to 5'-AMP.</text>
        <dbReference type="EC" id="3.1.13.4"/>
    </reaction>
</comment>
<evidence type="ECO:0000256" key="7">
    <source>
        <dbReference type="ARBA" id="ARBA00012161"/>
    </source>
</evidence>
<evidence type="ECO:0000256" key="13">
    <source>
        <dbReference type="ARBA" id="ARBA00022884"/>
    </source>
</evidence>
<keyword evidence="13" id="KW-0694">RNA-binding</keyword>
<evidence type="ECO:0000256" key="11">
    <source>
        <dbReference type="ARBA" id="ARBA00022801"/>
    </source>
</evidence>
<name>A0A835KYD6_9POAL</name>
<dbReference type="InterPro" id="IPR012337">
    <property type="entry name" value="RNaseH-like_sf"/>
</dbReference>
<evidence type="ECO:0000256" key="10">
    <source>
        <dbReference type="ARBA" id="ARBA00022723"/>
    </source>
</evidence>
<evidence type="ECO:0000256" key="9">
    <source>
        <dbReference type="ARBA" id="ARBA00022722"/>
    </source>
</evidence>
<evidence type="ECO:0000256" key="5">
    <source>
        <dbReference type="ARBA" id="ARBA00008372"/>
    </source>
</evidence>
<dbReference type="GO" id="GO:0004535">
    <property type="term" value="F:poly(A)-specific ribonuclease activity"/>
    <property type="evidence" value="ECO:0007669"/>
    <property type="project" value="UniProtKB-EC"/>
</dbReference>
<gene>
    <name evidence="18" type="ORF">HU200_000492</name>
</gene>
<evidence type="ECO:0000313" key="18">
    <source>
        <dbReference type="EMBL" id="KAF8783556.1"/>
    </source>
</evidence>
<comment type="function">
    <text evidence="17">Ubiquitous transcription factor required for a diverse set of processes. It is a component of the CCR4 complex involved in the control of gene expression.</text>
</comment>
<evidence type="ECO:0000256" key="1">
    <source>
        <dbReference type="ARBA" id="ARBA00001663"/>
    </source>
</evidence>
<dbReference type="EC" id="3.1.13.4" evidence="7"/>
<keyword evidence="14" id="KW-0805">Transcription regulation</keyword>
<dbReference type="SUPFAM" id="SSF53098">
    <property type="entry name" value="Ribonuclease H-like"/>
    <property type="match status" value="1"/>
</dbReference>
<proteinExistence type="inferred from homology"/>
<keyword evidence="10" id="KW-0479">Metal-binding</keyword>
<dbReference type="GO" id="GO:0005737">
    <property type="term" value="C:cytoplasm"/>
    <property type="evidence" value="ECO:0007669"/>
    <property type="project" value="UniProtKB-SubCell"/>
</dbReference>
<reference evidence="18" key="1">
    <citation type="submission" date="2020-07" db="EMBL/GenBank/DDBJ databases">
        <title>Genome sequence and genetic diversity analysis of an under-domesticated orphan crop, white fonio (Digitaria exilis).</title>
        <authorList>
            <person name="Bennetzen J.L."/>
            <person name="Chen S."/>
            <person name="Ma X."/>
            <person name="Wang X."/>
            <person name="Yssel A.E.J."/>
            <person name="Chaluvadi S.R."/>
            <person name="Johnson M."/>
            <person name="Gangashetty P."/>
            <person name="Hamidou F."/>
            <person name="Sanogo M.D."/>
            <person name="Zwaenepoel A."/>
            <person name="Wallace J."/>
            <person name="Van De Peer Y."/>
            <person name="Van Deynze A."/>
        </authorList>
    </citation>
    <scope>NUCLEOTIDE SEQUENCE</scope>
    <source>
        <tissue evidence="18">Leaves</tissue>
    </source>
</reference>
<dbReference type="PANTHER" id="PTHR10797">
    <property type="entry name" value="CCR4-NOT TRANSCRIPTION COMPLEX SUBUNIT"/>
    <property type="match status" value="1"/>
</dbReference>
<evidence type="ECO:0000313" key="19">
    <source>
        <dbReference type="Proteomes" id="UP000636709"/>
    </source>
</evidence>
<dbReference type="GO" id="GO:0046872">
    <property type="term" value="F:metal ion binding"/>
    <property type="evidence" value="ECO:0007669"/>
    <property type="project" value="UniProtKB-KW"/>
</dbReference>
<dbReference type="InterPro" id="IPR006941">
    <property type="entry name" value="RNase_CAF1"/>
</dbReference>
<evidence type="ECO:0000256" key="6">
    <source>
        <dbReference type="ARBA" id="ARBA00011757"/>
    </source>
</evidence>
<dbReference type="OrthoDB" id="690955at2759"/>
<dbReference type="Proteomes" id="UP000636709">
    <property type="component" value="Unassembled WGS sequence"/>
</dbReference>
<evidence type="ECO:0000256" key="8">
    <source>
        <dbReference type="ARBA" id="ARBA00022490"/>
    </source>
</evidence>
<evidence type="ECO:0000256" key="15">
    <source>
        <dbReference type="ARBA" id="ARBA00023163"/>
    </source>
</evidence>
<keyword evidence="19" id="KW-1185">Reference proteome</keyword>
<keyword evidence="15" id="KW-0804">Transcription</keyword>
<evidence type="ECO:0000256" key="12">
    <source>
        <dbReference type="ARBA" id="ARBA00022839"/>
    </source>
</evidence>
<dbReference type="EMBL" id="JACEFO010000076">
    <property type="protein sequence ID" value="KAF8783556.1"/>
    <property type="molecule type" value="Genomic_DNA"/>
</dbReference>
<keyword evidence="8" id="KW-0963">Cytoplasm</keyword>
<comment type="caution">
    <text evidence="18">The sequence shown here is derived from an EMBL/GenBank/DDBJ whole genome shotgun (WGS) entry which is preliminary data.</text>
</comment>
<keyword evidence="16" id="KW-0539">Nucleus</keyword>
<evidence type="ECO:0000256" key="14">
    <source>
        <dbReference type="ARBA" id="ARBA00023015"/>
    </source>
</evidence>
<dbReference type="GO" id="GO:0030014">
    <property type="term" value="C:CCR4-NOT complex"/>
    <property type="evidence" value="ECO:0007669"/>
    <property type="project" value="InterPro"/>
</dbReference>
<dbReference type="GO" id="GO:0005634">
    <property type="term" value="C:nucleus"/>
    <property type="evidence" value="ECO:0007669"/>
    <property type="project" value="UniProtKB-SubCell"/>
</dbReference>
<evidence type="ECO:0000256" key="16">
    <source>
        <dbReference type="ARBA" id="ARBA00023242"/>
    </source>
</evidence>
<comment type="subcellular location">
    <subcellularLocation>
        <location evidence="4">Cytoplasm</location>
    </subcellularLocation>
    <subcellularLocation>
        <location evidence="3">Nucleus</location>
    </subcellularLocation>
</comment>
<comment type="subunit">
    <text evidence="6">Component of the CCR4-NOT complex, at least composed of CRR4 and CAF1 proteins.</text>
</comment>